<feature type="region of interest" description="Disordered" evidence="1">
    <location>
        <begin position="93"/>
        <end position="116"/>
    </location>
</feature>
<protein>
    <submittedName>
        <fullName evidence="2">Uncharacterized protein</fullName>
    </submittedName>
</protein>
<dbReference type="RefSeq" id="WP_310052630.1">
    <property type="nucleotide sequence ID" value="NZ_JAVDVW010000001.1"/>
</dbReference>
<evidence type="ECO:0000313" key="3">
    <source>
        <dbReference type="Proteomes" id="UP001267878"/>
    </source>
</evidence>
<reference evidence="2 3" key="1">
    <citation type="submission" date="2023-07" db="EMBL/GenBank/DDBJ databases">
        <title>Sorghum-associated microbial communities from plants grown in Nebraska, USA.</title>
        <authorList>
            <person name="Schachtman D."/>
        </authorList>
    </citation>
    <scope>NUCLEOTIDE SEQUENCE [LARGE SCALE GENOMIC DNA]</scope>
    <source>
        <strain evidence="2 3">BE187</strain>
    </source>
</reference>
<name>A0ABU1VMA5_9GAMM</name>
<proteinExistence type="predicted"/>
<gene>
    <name evidence="2" type="ORF">J2X04_000958</name>
</gene>
<evidence type="ECO:0000256" key="1">
    <source>
        <dbReference type="SAM" id="MobiDB-lite"/>
    </source>
</evidence>
<organism evidence="2 3">
    <name type="scientific">Agrilutibacter niabensis</name>
    <dbReference type="NCBI Taxonomy" id="380628"/>
    <lineage>
        <taxon>Bacteria</taxon>
        <taxon>Pseudomonadati</taxon>
        <taxon>Pseudomonadota</taxon>
        <taxon>Gammaproteobacteria</taxon>
        <taxon>Lysobacterales</taxon>
        <taxon>Lysobacteraceae</taxon>
        <taxon>Agrilutibacter</taxon>
    </lineage>
</organism>
<dbReference type="EMBL" id="JAVDVW010000001">
    <property type="protein sequence ID" value="MDR7098611.1"/>
    <property type="molecule type" value="Genomic_DNA"/>
</dbReference>
<dbReference type="Proteomes" id="UP001267878">
    <property type="component" value="Unassembled WGS sequence"/>
</dbReference>
<sequence>MKLLLELARQYKGNNNGDLSATVNMLRNRGFASKDTLPTKLKWLENHGWIVRTRQGGRHVGCNLYAITWWTLDECPGKHSYQAERKPSHLWKIATGVPPDGEPMPVPRGGRRFAPRQTGNNIVHLHSLASKRGTAQPRQPGTF</sequence>
<keyword evidence="3" id="KW-1185">Reference proteome</keyword>
<accession>A0ABU1VMA5</accession>
<evidence type="ECO:0000313" key="2">
    <source>
        <dbReference type="EMBL" id="MDR7098611.1"/>
    </source>
</evidence>
<comment type="caution">
    <text evidence="2">The sequence shown here is derived from an EMBL/GenBank/DDBJ whole genome shotgun (WGS) entry which is preliminary data.</text>
</comment>